<accession>A0AAW2LWR3</accession>
<dbReference type="PANTHER" id="PTHR12000:SF50">
    <property type="entry name" value="VACUOLAR-PROCESSING ENZYME GAMMA-ISOZYME"/>
    <property type="match status" value="1"/>
</dbReference>
<evidence type="ECO:0000259" key="10">
    <source>
        <dbReference type="Pfam" id="PF20985"/>
    </source>
</evidence>
<keyword evidence="2" id="KW-0645">Protease</keyword>
<comment type="caution">
    <text evidence="11">The sequence shown here is derived from an EMBL/GenBank/DDBJ whole genome shotgun (WGS) entry which is preliminary data.</text>
</comment>
<keyword evidence="7" id="KW-0325">Glycoprotein</keyword>
<feature type="active site" evidence="8">
    <location>
        <position position="170"/>
    </location>
</feature>
<dbReference type="CDD" id="cd21115">
    <property type="entry name" value="legumain_C"/>
    <property type="match status" value="1"/>
</dbReference>
<evidence type="ECO:0000256" key="4">
    <source>
        <dbReference type="ARBA" id="ARBA00022801"/>
    </source>
</evidence>
<evidence type="ECO:0000313" key="11">
    <source>
        <dbReference type="EMBL" id="KAL0323777.1"/>
    </source>
</evidence>
<name>A0AAW2LWR3_9LAMI</name>
<evidence type="ECO:0000256" key="3">
    <source>
        <dbReference type="ARBA" id="ARBA00022729"/>
    </source>
</evidence>
<dbReference type="FunFam" id="1.10.132.130:FF:000001">
    <property type="entry name" value="Vacuolar-processing enzyme beta-isozyme"/>
    <property type="match status" value="1"/>
</dbReference>
<keyword evidence="3 9" id="KW-0732">Signal</keyword>
<dbReference type="FunFam" id="3.40.50.1460:FF:000005">
    <property type="entry name" value="Vacuolar-processing enzyme beta-isozyme"/>
    <property type="match status" value="1"/>
</dbReference>
<evidence type="ECO:0000256" key="1">
    <source>
        <dbReference type="ARBA" id="ARBA00009941"/>
    </source>
</evidence>
<dbReference type="GO" id="GO:0006624">
    <property type="term" value="P:vacuolar protein processing"/>
    <property type="evidence" value="ECO:0007669"/>
    <property type="project" value="TreeGrafter"/>
</dbReference>
<dbReference type="EMBL" id="JACGWM010000015">
    <property type="protein sequence ID" value="KAL0323777.1"/>
    <property type="molecule type" value="Genomic_DNA"/>
</dbReference>
<dbReference type="AlphaFoldDB" id="A0AAW2LWR3"/>
<keyword evidence="6" id="KW-1015">Disulfide bond</keyword>
<evidence type="ECO:0000256" key="8">
    <source>
        <dbReference type="PIRSR" id="PIRSR019663-1"/>
    </source>
</evidence>
<dbReference type="InterPro" id="IPR043577">
    <property type="entry name" value="AE"/>
</dbReference>
<dbReference type="PRINTS" id="PR00776">
    <property type="entry name" value="HEMOGLOBNASE"/>
</dbReference>
<dbReference type="PANTHER" id="PTHR12000">
    <property type="entry name" value="HEMOGLOBINASE FAMILY MEMBER"/>
    <property type="match status" value="1"/>
</dbReference>
<evidence type="ECO:0000256" key="6">
    <source>
        <dbReference type="ARBA" id="ARBA00023157"/>
    </source>
</evidence>
<dbReference type="GO" id="GO:0005773">
    <property type="term" value="C:vacuole"/>
    <property type="evidence" value="ECO:0007669"/>
    <property type="project" value="GOC"/>
</dbReference>
<evidence type="ECO:0000256" key="2">
    <source>
        <dbReference type="ARBA" id="ARBA00022670"/>
    </source>
</evidence>
<dbReference type="Pfam" id="PF01650">
    <property type="entry name" value="Peptidase_C13"/>
    <property type="match status" value="1"/>
</dbReference>
<feature type="active site" description="Nucleophile" evidence="8">
    <location>
        <position position="212"/>
    </location>
</feature>
<comment type="similarity">
    <text evidence="1">Belongs to the peptidase C13 family.</text>
</comment>
<evidence type="ECO:0000256" key="5">
    <source>
        <dbReference type="ARBA" id="ARBA00022807"/>
    </source>
</evidence>
<gene>
    <name evidence="11" type="ORF">Scaly_2344800</name>
</gene>
<reference evidence="11" key="1">
    <citation type="submission" date="2020-06" db="EMBL/GenBank/DDBJ databases">
        <authorList>
            <person name="Li T."/>
            <person name="Hu X."/>
            <person name="Zhang T."/>
            <person name="Song X."/>
            <person name="Zhang H."/>
            <person name="Dai N."/>
            <person name="Sheng W."/>
            <person name="Hou X."/>
            <person name="Wei L."/>
        </authorList>
    </citation>
    <scope>NUCLEOTIDE SEQUENCE</scope>
    <source>
        <strain evidence="11">KEN8</strain>
        <tissue evidence="11">Leaf</tissue>
    </source>
</reference>
<reference evidence="11" key="2">
    <citation type="journal article" date="2024" name="Plant">
        <title>Genomic evolution and insights into agronomic trait innovations of Sesamum species.</title>
        <authorList>
            <person name="Miao H."/>
            <person name="Wang L."/>
            <person name="Qu L."/>
            <person name="Liu H."/>
            <person name="Sun Y."/>
            <person name="Le M."/>
            <person name="Wang Q."/>
            <person name="Wei S."/>
            <person name="Zheng Y."/>
            <person name="Lin W."/>
            <person name="Duan Y."/>
            <person name="Cao H."/>
            <person name="Xiong S."/>
            <person name="Wang X."/>
            <person name="Wei L."/>
            <person name="Li C."/>
            <person name="Ma Q."/>
            <person name="Ju M."/>
            <person name="Zhao R."/>
            <person name="Li G."/>
            <person name="Mu C."/>
            <person name="Tian Q."/>
            <person name="Mei H."/>
            <person name="Zhang T."/>
            <person name="Gao T."/>
            <person name="Zhang H."/>
        </authorList>
    </citation>
    <scope>NUCLEOTIDE SEQUENCE</scope>
    <source>
        <strain evidence="11">KEN8</strain>
    </source>
</reference>
<protein>
    <submittedName>
        <fullName evidence="11">Vacuolar-processing enzyme</fullName>
    </submittedName>
</protein>
<organism evidence="11">
    <name type="scientific">Sesamum calycinum</name>
    <dbReference type="NCBI Taxonomy" id="2727403"/>
    <lineage>
        <taxon>Eukaryota</taxon>
        <taxon>Viridiplantae</taxon>
        <taxon>Streptophyta</taxon>
        <taxon>Embryophyta</taxon>
        <taxon>Tracheophyta</taxon>
        <taxon>Spermatophyta</taxon>
        <taxon>Magnoliopsida</taxon>
        <taxon>eudicotyledons</taxon>
        <taxon>Gunneridae</taxon>
        <taxon>Pentapetalae</taxon>
        <taxon>asterids</taxon>
        <taxon>lamiids</taxon>
        <taxon>Lamiales</taxon>
        <taxon>Pedaliaceae</taxon>
        <taxon>Sesamum</taxon>
    </lineage>
</organism>
<feature type="signal peptide" evidence="9">
    <location>
        <begin position="1"/>
        <end position="22"/>
    </location>
</feature>
<dbReference type="Gene3D" id="3.40.50.1460">
    <property type="match status" value="1"/>
</dbReference>
<feature type="domain" description="Legumain prodomain" evidence="10">
    <location>
        <begin position="374"/>
        <end position="446"/>
    </location>
</feature>
<evidence type="ECO:0000256" key="9">
    <source>
        <dbReference type="SAM" id="SignalP"/>
    </source>
</evidence>
<keyword evidence="5" id="KW-0788">Thiol protease</keyword>
<dbReference type="Pfam" id="PF20985">
    <property type="entry name" value="Legum_prodom"/>
    <property type="match status" value="1"/>
</dbReference>
<evidence type="ECO:0000256" key="7">
    <source>
        <dbReference type="ARBA" id="ARBA00023180"/>
    </source>
</evidence>
<dbReference type="GO" id="GO:0051603">
    <property type="term" value="P:proteolysis involved in protein catabolic process"/>
    <property type="evidence" value="ECO:0007669"/>
    <property type="project" value="InterPro"/>
</dbReference>
<dbReference type="InterPro" id="IPR046427">
    <property type="entry name" value="Legumain_prodom_sf"/>
</dbReference>
<feature type="chain" id="PRO_5043833981" evidence="9">
    <location>
        <begin position="23"/>
        <end position="525"/>
    </location>
</feature>
<dbReference type="PIRSF" id="PIRSF500139">
    <property type="entry name" value="AE"/>
    <property type="match status" value="1"/>
</dbReference>
<proteinExistence type="inferred from homology"/>
<dbReference type="Gene3D" id="1.10.132.130">
    <property type="match status" value="1"/>
</dbReference>
<dbReference type="PIRSF" id="PIRSF019663">
    <property type="entry name" value="Legumain"/>
    <property type="match status" value="1"/>
</dbReference>
<dbReference type="InterPro" id="IPR048501">
    <property type="entry name" value="Legum_prodom"/>
</dbReference>
<dbReference type="InterPro" id="IPR001096">
    <property type="entry name" value="Peptidase_C13"/>
</dbReference>
<sequence>MMVRCTAALFLLALSIVSVADGRHDFLNLPSEGRRLFGTPPVGAYDDSAGTKWAVLVAGSNGYENYRHQADVCHAYQILKRGGLKDENIIVFMYDDIANSVENPRPGVIINSPHGEDVYKGVPKDYVGEDVTAHNFFAVLLGNKTALKGGSGKVVDSGPNDHIFVYYADHGAAGLLAMPAGREIYADELINVLKKKHASGTYKSLVFYVEACESGSMFEGLLPEGLNIYATTASNSEESSYAIYCPGYDPSPPPEYDTCLGDTYSVSWMEDSDSHNLQTETLKQQYQLVKNRTASQDPDLSSHVMQYGDLKLSAETLSVYMGTEPSKGNHTTAYDNSPSPSSGVVNQRDADVLHFWHKFRSAPEGSAKKFEAQKQLALAMAQRTHVDSSIQLIGKLLFGIEKGPEVLNSVRPAGQPLVDDWDCLKSMVTTIETNCGSLSQYGMKHAVYSQHLQCWCEERADGRGFSPSLRHFPSISRSSLHSRELNSLLYILLYNSGRFEIGFLVKRIGNRIWYQFISPEVPPEA</sequence>
<keyword evidence="4" id="KW-0378">Hydrolase</keyword>
<dbReference type="GO" id="GO:0004197">
    <property type="term" value="F:cysteine-type endopeptidase activity"/>
    <property type="evidence" value="ECO:0007669"/>
    <property type="project" value="InterPro"/>
</dbReference>